<evidence type="ECO:0000313" key="5">
    <source>
        <dbReference type="Proteomes" id="UP000095059"/>
    </source>
</evidence>
<feature type="domain" description="Response regulatory" evidence="2">
    <location>
        <begin position="4"/>
        <end position="125"/>
    </location>
</feature>
<keyword evidence="1" id="KW-0597">Phosphoprotein</keyword>
<protein>
    <recommendedName>
        <fullName evidence="6">Diguanylate phosphodiesterase</fullName>
    </recommendedName>
</protein>
<dbReference type="RefSeq" id="WP_017021974.1">
    <property type="nucleotide sequence ID" value="NZ_AJYJ02000014.1"/>
</dbReference>
<dbReference type="InterPro" id="IPR050706">
    <property type="entry name" value="Cyclic-di-GMP_PDE-like"/>
</dbReference>
<dbReference type="InterPro" id="IPR001789">
    <property type="entry name" value="Sig_transdc_resp-reg_receiver"/>
</dbReference>
<dbReference type="PANTHER" id="PTHR33121:SF70">
    <property type="entry name" value="SIGNALING PROTEIN YKOW"/>
    <property type="match status" value="1"/>
</dbReference>
<dbReference type="SMART" id="SM00448">
    <property type="entry name" value="REC"/>
    <property type="match status" value="1"/>
</dbReference>
<sequence length="400" mass="44849">MCKNVLIVDDVELSREILKNAISKIDCNININTAVNAYDALEKMLADNYDLVLMDIMMPNGDGFELLKMMSNKNINTKFIIISSLDKSIVSSVSMLGKLYSLNVVASLKKPIIADQISGLVEKTLTEESDLVEKISNGNKLDIFDTDKDYPITLVYQPQVISDIDVIVGFEVLSRWSDTDGSLLPPSFFLPMIEELGKQKLFTEIVIEKFIKDYNEYFFGIDKSIRFSINIEPNLLVDSSIVDTLMSLYDNGIEHTIVIELTEKNLSKAIEKELLASALRLRLKGFEISIDDFGMGASNIERVSNLPINEVKIDKELTWSFNHNTDVMEAIEKAKQLSAVKNARVVFEGVESIEIKESLEAIGGFHQQGFLYGVPLLPDVGVKLLERQASLQMKTPAMEK</sequence>
<dbReference type="SUPFAM" id="SSF141868">
    <property type="entry name" value="EAL domain-like"/>
    <property type="match status" value="1"/>
</dbReference>
<dbReference type="CDD" id="cd01948">
    <property type="entry name" value="EAL"/>
    <property type="match status" value="1"/>
</dbReference>
<dbReference type="SUPFAM" id="SSF52172">
    <property type="entry name" value="CheY-like"/>
    <property type="match status" value="1"/>
</dbReference>
<feature type="domain" description="EAL" evidence="3">
    <location>
        <begin position="136"/>
        <end position="389"/>
    </location>
</feature>
<dbReference type="InterPro" id="IPR011006">
    <property type="entry name" value="CheY-like_superfamily"/>
</dbReference>
<dbReference type="InterPro" id="IPR035919">
    <property type="entry name" value="EAL_sf"/>
</dbReference>
<dbReference type="Pfam" id="PF00072">
    <property type="entry name" value="Response_reg"/>
    <property type="match status" value="1"/>
</dbReference>
<dbReference type="EMBL" id="AJYJ02000014">
    <property type="protein sequence ID" value="OEF22516.1"/>
    <property type="molecule type" value="Genomic_DNA"/>
</dbReference>
<dbReference type="InterPro" id="IPR001633">
    <property type="entry name" value="EAL_dom"/>
</dbReference>
<dbReference type="Proteomes" id="UP000095059">
    <property type="component" value="Unassembled WGS sequence"/>
</dbReference>
<name>A0ABX3AZZ8_ALILO</name>
<dbReference type="PROSITE" id="PS50110">
    <property type="entry name" value="RESPONSE_REGULATORY"/>
    <property type="match status" value="1"/>
</dbReference>
<feature type="modified residue" description="4-aspartylphosphate" evidence="1">
    <location>
        <position position="55"/>
    </location>
</feature>
<dbReference type="PROSITE" id="PS50883">
    <property type="entry name" value="EAL"/>
    <property type="match status" value="1"/>
</dbReference>
<evidence type="ECO:0000259" key="3">
    <source>
        <dbReference type="PROSITE" id="PS50883"/>
    </source>
</evidence>
<evidence type="ECO:0008006" key="6">
    <source>
        <dbReference type="Google" id="ProtNLM"/>
    </source>
</evidence>
<evidence type="ECO:0000256" key="1">
    <source>
        <dbReference type="PROSITE-ProRule" id="PRU00169"/>
    </source>
</evidence>
<dbReference type="Gene3D" id="3.40.50.2300">
    <property type="match status" value="1"/>
</dbReference>
<reference evidence="4 5" key="1">
    <citation type="journal article" date="2012" name="Science">
        <title>Ecological populations of bacteria act as socially cohesive units of antibiotic production and resistance.</title>
        <authorList>
            <person name="Cordero O.X."/>
            <person name="Wildschutte H."/>
            <person name="Kirkup B."/>
            <person name="Proehl S."/>
            <person name="Ngo L."/>
            <person name="Hussain F."/>
            <person name="Le Roux F."/>
            <person name="Mincer T."/>
            <person name="Polz M.F."/>
        </authorList>
    </citation>
    <scope>NUCLEOTIDE SEQUENCE [LARGE SCALE GENOMIC DNA]</scope>
    <source>
        <strain evidence="4 5">5S-186</strain>
    </source>
</reference>
<gene>
    <name evidence="4" type="ORF">A1Q5_15685</name>
</gene>
<keyword evidence="5" id="KW-1185">Reference proteome</keyword>
<dbReference type="PANTHER" id="PTHR33121">
    <property type="entry name" value="CYCLIC DI-GMP PHOSPHODIESTERASE PDEF"/>
    <property type="match status" value="1"/>
</dbReference>
<accession>A0ABX3AZZ8</accession>
<organism evidence="4 5">
    <name type="scientific">Aliivibrio logei 5S-186</name>
    <dbReference type="NCBI Taxonomy" id="626086"/>
    <lineage>
        <taxon>Bacteria</taxon>
        <taxon>Pseudomonadati</taxon>
        <taxon>Pseudomonadota</taxon>
        <taxon>Gammaproteobacteria</taxon>
        <taxon>Vibrionales</taxon>
        <taxon>Vibrionaceae</taxon>
        <taxon>Aliivibrio</taxon>
    </lineage>
</organism>
<proteinExistence type="predicted"/>
<dbReference type="SMART" id="SM00052">
    <property type="entry name" value="EAL"/>
    <property type="match status" value="1"/>
</dbReference>
<evidence type="ECO:0000259" key="2">
    <source>
        <dbReference type="PROSITE" id="PS50110"/>
    </source>
</evidence>
<dbReference type="Gene3D" id="3.20.20.450">
    <property type="entry name" value="EAL domain"/>
    <property type="match status" value="1"/>
</dbReference>
<dbReference type="Pfam" id="PF00563">
    <property type="entry name" value="EAL"/>
    <property type="match status" value="1"/>
</dbReference>
<comment type="caution">
    <text evidence="4">The sequence shown here is derived from an EMBL/GenBank/DDBJ whole genome shotgun (WGS) entry which is preliminary data.</text>
</comment>
<evidence type="ECO:0000313" key="4">
    <source>
        <dbReference type="EMBL" id="OEF22516.1"/>
    </source>
</evidence>